<feature type="domain" description="Protein kinase" evidence="2">
    <location>
        <begin position="380"/>
        <end position="664"/>
    </location>
</feature>
<sequence>MTTGGLWISSHKKEVVHPYVRQDLSETKYISLYAWTQAVLGLSEKDIEERAAHIQRLRWFEDPIIRDALITFCATPPDARREVGRYQPFADIANRAFDLAKRHLPGVPESYPIDDICVVRNDPKHIQRIPEHELGAERSPDLLFIRGANKGKLEGDKPERLRWVDIFAWLEFKASTKDLMTTFNRESKEYGMRKIDEETLESRDTTPDTTPLKLLTAAGPTLETDASSTSLVGFKRSRGGTDDILTNAKMTTLALAQKKRAWGGYALDTAACTYGTRSSCLGIVFDNDVMSPWYYDAAGYVSVNQNLSLVSDFPKVMAILVGFACLGHEKWGAIPAVISPPASAPYPTHFPPESLKDHSFDMVHPNSKRKVRVTLTKSLFTQYNLVGRRTFLYDIETNTVISKTPLVVKISYQVVTRKAEHVVLKLAKKAKVGHLPEVHMWGDLWKMSEGIRQTFYDLSSKTATFEDRVLRALVYTKYLPIKELFSKSPDLIFVMADQILDCLHDLRYKARILHRDISCNNIMYEIRDGRLYFILIDFDMATVVTSTGEPSAQVSAKHRTGTLPFMAFELLRDTTNDVARVKHRLRHDLESLLYVSCWSNISMPVVEDKALKSTLLKYLRTWEADTLESVASVKLSLLRDRDKVAALSYPPAGEHLRPVFDRWFKVFRRGYNRWSNLLDDLEDEDLEDEIPESDLDIETLNGTISRDTIKKAIAGGLAIAGLSLDTIARRYIATLNPSDSQHVDSEDSRDDKPVMKTARPTRRMQSDAPKKTPRSPKIAVANSTSRKQRDTTKKPATEKFNTAKKLEQTALPKQADAARTPRDRKGTTKGSKSNVVATRTMTTRSMVKSVSSKA</sequence>
<dbReference type="InterPro" id="IPR011009">
    <property type="entry name" value="Kinase-like_dom_sf"/>
</dbReference>
<organism evidence="3 4">
    <name type="scientific">Hermanssonia centrifuga</name>
    <dbReference type="NCBI Taxonomy" id="98765"/>
    <lineage>
        <taxon>Eukaryota</taxon>
        <taxon>Fungi</taxon>
        <taxon>Dikarya</taxon>
        <taxon>Basidiomycota</taxon>
        <taxon>Agaricomycotina</taxon>
        <taxon>Agaricomycetes</taxon>
        <taxon>Polyporales</taxon>
        <taxon>Meruliaceae</taxon>
        <taxon>Hermanssonia</taxon>
    </lineage>
</organism>
<dbReference type="InterPro" id="IPR040976">
    <property type="entry name" value="Pkinase_fungal"/>
</dbReference>
<feature type="compositionally biased region" description="Basic and acidic residues" evidence="1">
    <location>
        <begin position="787"/>
        <end position="797"/>
    </location>
</feature>
<dbReference type="InterPro" id="IPR000719">
    <property type="entry name" value="Prot_kinase_dom"/>
</dbReference>
<dbReference type="EMBL" id="SGPJ01000178">
    <property type="protein sequence ID" value="THG97262.1"/>
    <property type="molecule type" value="Genomic_DNA"/>
</dbReference>
<dbReference type="SUPFAM" id="SSF56112">
    <property type="entry name" value="Protein kinase-like (PK-like)"/>
    <property type="match status" value="1"/>
</dbReference>
<name>A0A4V3XA96_9APHY</name>
<comment type="caution">
    <text evidence="3">The sequence shown here is derived from an EMBL/GenBank/DDBJ whole genome shotgun (WGS) entry which is preliminary data.</text>
</comment>
<evidence type="ECO:0000259" key="2">
    <source>
        <dbReference type="PROSITE" id="PS50011"/>
    </source>
</evidence>
<proteinExistence type="predicted"/>
<dbReference type="PANTHER" id="PTHR38248:SF2">
    <property type="entry name" value="FUNK1 11"/>
    <property type="match status" value="1"/>
</dbReference>
<accession>A0A4V3XA96</accession>
<feature type="compositionally biased region" description="Basic and acidic residues" evidence="1">
    <location>
        <begin position="741"/>
        <end position="754"/>
    </location>
</feature>
<gene>
    <name evidence="3" type="ORF">EW026_g4698</name>
</gene>
<dbReference type="Proteomes" id="UP000309038">
    <property type="component" value="Unassembled WGS sequence"/>
</dbReference>
<dbReference type="GO" id="GO:0005524">
    <property type="term" value="F:ATP binding"/>
    <property type="evidence" value="ECO:0007669"/>
    <property type="project" value="InterPro"/>
</dbReference>
<feature type="region of interest" description="Disordered" evidence="1">
    <location>
        <begin position="738"/>
        <end position="854"/>
    </location>
</feature>
<dbReference type="AlphaFoldDB" id="A0A4V3XA96"/>
<evidence type="ECO:0000313" key="4">
    <source>
        <dbReference type="Proteomes" id="UP000309038"/>
    </source>
</evidence>
<keyword evidence="4" id="KW-1185">Reference proteome</keyword>
<dbReference type="PANTHER" id="PTHR38248">
    <property type="entry name" value="FUNK1 6"/>
    <property type="match status" value="1"/>
</dbReference>
<evidence type="ECO:0000313" key="3">
    <source>
        <dbReference type="EMBL" id="THG97262.1"/>
    </source>
</evidence>
<reference evidence="3 4" key="1">
    <citation type="submission" date="2019-02" db="EMBL/GenBank/DDBJ databases">
        <title>Genome sequencing of the rare red list fungi Phlebia centrifuga.</title>
        <authorList>
            <person name="Buettner E."/>
            <person name="Kellner H."/>
        </authorList>
    </citation>
    <scope>NUCLEOTIDE SEQUENCE [LARGE SCALE GENOMIC DNA]</scope>
    <source>
        <strain evidence="3 4">DSM 108282</strain>
    </source>
</reference>
<dbReference type="Gene3D" id="1.10.510.10">
    <property type="entry name" value="Transferase(Phosphotransferase) domain 1"/>
    <property type="match status" value="1"/>
</dbReference>
<dbReference type="GO" id="GO:0004672">
    <property type="term" value="F:protein kinase activity"/>
    <property type="evidence" value="ECO:0007669"/>
    <property type="project" value="InterPro"/>
</dbReference>
<protein>
    <recommendedName>
        <fullName evidence="2">Protein kinase domain-containing protein</fullName>
    </recommendedName>
</protein>
<dbReference type="Pfam" id="PF17667">
    <property type="entry name" value="Pkinase_fungal"/>
    <property type="match status" value="1"/>
</dbReference>
<evidence type="ECO:0000256" key="1">
    <source>
        <dbReference type="SAM" id="MobiDB-lite"/>
    </source>
</evidence>
<dbReference type="PROSITE" id="PS50011">
    <property type="entry name" value="PROTEIN_KINASE_DOM"/>
    <property type="match status" value="1"/>
</dbReference>
<feature type="compositionally biased region" description="Polar residues" evidence="1">
    <location>
        <begin position="828"/>
        <end position="854"/>
    </location>
</feature>